<keyword evidence="1" id="KW-0677">Repeat</keyword>
<reference evidence="6 7" key="1">
    <citation type="submission" date="2019-08" db="EMBL/GenBank/DDBJ databases">
        <title>Complete genome sequence of Terriglobus albidus strain ORNL.</title>
        <authorList>
            <person name="Podar M."/>
        </authorList>
    </citation>
    <scope>NUCLEOTIDE SEQUENCE [LARGE SCALE GENOMIC DNA]</scope>
    <source>
        <strain evidence="6 7">ORNL</strain>
    </source>
</reference>
<dbReference type="EMBL" id="CP042806">
    <property type="protein sequence ID" value="QEE26922.1"/>
    <property type="molecule type" value="Genomic_DNA"/>
</dbReference>
<dbReference type="Pfam" id="PF01436">
    <property type="entry name" value="NHL"/>
    <property type="match status" value="7"/>
</dbReference>
<gene>
    <name evidence="6" type="ORF">FTW19_02220</name>
</gene>
<dbReference type="OrthoDB" id="97866at2"/>
<feature type="repeat" description="NHL" evidence="2">
    <location>
        <begin position="200"/>
        <end position="230"/>
    </location>
</feature>
<dbReference type="InterPro" id="IPR013783">
    <property type="entry name" value="Ig-like_fold"/>
</dbReference>
<dbReference type="InterPro" id="IPR011050">
    <property type="entry name" value="Pectin_lyase_fold/virulence"/>
</dbReference>
<dbReference type="PANTHER" id="PTHR24104">
    <property type="entry name" value="E3 UBIQUITIN-PROTEIN LIGASE NHLRC1-RELATED"/>
    <property type="match status" value="1"/>
</dbReference>
<feature type="domain" description="MBG" evidence="5">
    <location>
        <begin position="1878"/>
        <end position="1948"/>
    </location>
</feature>
<feature type="repeat" description="NHL" evidence="2">
    <location>
        <begin position="68"/>
        <end position="98"/>
    </location>
</feature>
<dbReference type="Gene3D" id="2.120.10.30">
    <property type="entry name" value="TolB, C-terminal domain"/>
    <property type="match status" value="2"/>
</dbReference>
<evidence type="ECO:0000256" key="1">
    <source>
        <dbReference type="ARBA" id="ARBA00022737"/>
    </source>
</evidence>
<evidence type="ECO:0000259" key="5">
    <source>
        <dbReference type="Pfam" id="PF18887"/>
    </source>
</evidence>
<evidence type="ECO:0000256" key="3">
    <source>
        <dbReference type="SAM" id="Phobius"/>
    </source>
</evidence>
<feature type="repeat" description="NHL" evidence="2">
    <location>
        <begin position="659"/>
        <end position="689"/>
    </location>
</feature>
<dbReference type="InterPro" id="IPR011042">
    <property type="entry name" value="6-blade_b-propeller_TolB-like"/>
</dbReference>
<keyword evidence="3" id="KW-1133">Transmembrane helix</keyword>
<dbReference type="InterPro" id="IPR043772">
    <property type="entry name" value="MBG_3"/>
</dbReference>
<feature type="repeat" description="NHL" evidence="2">
    <location>
        <begin position="112"/>
        <end position="142"/>
    </location>
</feature>
<evidence type="ECO:0000256" key="2">
    <source>
        <dbReference type="PROSITE-ProRule" id="PRU00504"/>
    </source>
</evidence>
<feature type="domain" description="MBG" evidence="5">
    <location>
        <begin position="1662"/>
        <end position="1733"/>
    </location>
</feature>
<evidence type="ECO:0000259" key="4">
    <source>
        <dbReference type="Pfam" id="PF16640"/>
    </source>
</evidence>
<feature type="repeat" description="NHL" evidence="2">
    <location>
        <begin position="426"/>
        <end position="469"/>
    </location>
</feature>
<feature type="domain" description="MBG" evidence="5">
    <location>
        <begin position="1806"/>
        <end position="1877"/>
    </location>
</feature>
<feature type="repeat" description="NHL" evidence="2">
    <location>
        <begin position="527"/>
        <end position="557"/>
    </location>
</feature>
<dbReference type="SUPFAM" id="SSF51126">
    <property type="entry name" value="Pectin lyase-like"/>
    <property type="match status" value="1"/>
</dbReference>
<dbReference type="CDD" id="cd05819">
    <property type="entry name" value="NHL"/>
    <property type="match status" value="2"/>
</dbReference>
<evidence type="ECO:0000313" key="7">
    <source>
        <dbReference type="Proteomes" id="UP000321820"/>
    </source>
</evidence>
<dbReference type="Gene3D" id="2.60.40.10">
    <property type="entry name" value="Immunoglobulins"/>
    <property type="match status" value="2"/>
</dbReference>
<dbReference type="GO" id="GO:0008270">
    <property type="term" value="F:zinc ion binding"/>
    <property type="evidence" value="ECO:0007669"/>
    <property type="project" value="UniProtKB-KW"/>
</dbReference>
<dbReference type="SUPFAM" id="SSF101898">
    <property type="entry name" value="NHL repeat"/>
    <property type="match status" value="2"/>
</dbReference>
<dbReference type="RefSeq" id="WP_147646118.1">
    <property type="nucleotide sequence ID" value="NZ_CP042806.1"/>
</dbReference>
<keyword evidence="3" id="KW-0812">Transmembrane</keyword>
<dbReference type="PROSITE" id="PS51125">
    <property type="entry name" value="NHL"/>
    <property type="match status" value="8"/>
</dbReference>
<organism evidence="6 7">
    <name type="scientific">Terriglobus albidus</name>
    <dbReference type="NCBI Taxonomy" id="1592106"/>
    <lineage>
        <taxon>Bacteria</taxon>
        <taxon>Pseudomonadati</taxon>
        <taxon>Acidobacteriota</taxon>
        <taxon>Terriglobia</taxon>
        <taxon>Terriglobales</taxon>
        <taxon>Acidobacteriaceae</taxon>
        <taxon>Terriglobus</taxon>
    </lineage>
</organism>
<dbReference type="Proteomes" id="UP000321820">
    <property type="component" value="Chromosome"/>
</dbReference>
<dbReference type="Pfam" id="PF18887">
    <property type="entry name" value="MBG_3"/>
    <property type="match status" value="4"/>
</dbReference>
<dbReference type="InterPro" id="IPR032109">
    <property type="entry name" value="Big_3_5"/>
</dbReference>
<dbReference type="InterPro" id="IPR059226">
    <property type="entry name" value="Choice_anch_Q_dom"/>
</dbReference>
<keyword evidence="7" id="KW-1185">Reference proteome</keyword>
<name>A0A5B9E3T6_9BACT</name>
<keyword evidence="3" id="KW-0472">Membrane</keyword>
<feature type="repeat" description="NHL" evidence="2">
    <location>
        <begin position="156"/>
        <end position="180"/>
    </location>
</feature>
<accession>A0A5B9E3T6</accession>
<feature type="repeat" description="NHL" evidence="2">
    <location>
        <begin position="244"/>
        <end position="274"/>
    </location>
</feature>
<protein>
    <recommendedName>
        <fullName evidence="8">Choice-of-anchor D domain-containing protein</fullName>
    </recommendedName>
</protein>
<evidence type="ECO:0008006" key="8">
    <source>
        <dbReference type="Google" id="ProtNLM"/>
    </source>
</evidence>
<dbReference type="KEGG" id="talb:FTW19_02220"/>
<sequence length="2283" mass="224635">MVAASSRRSSPRGISALGSGLSFPFPSKKLLGTLVALLPVCVAGLFPAQARAQTASFSNAIQSLGSGFNSPEGVAVDGNGNVFVADTANNAVKKIPYNGGSYGAPVTLATGFYGPTGVAADGSGNVFVADTGNSAVKEIPYSGGSYGTPVTLGSGFSSPRGVAVDGSGNVFVADFNNNAVEEIPYSGGSYGTPVTLGSGFNRPTGVAVDGSGNVFVADFHNDAVKEIPYSGGSYGTPVTLGSGFSNPFGVAVDGSGNVFVADTNNNAVKEIPYSGGSYGTPVTLGSGFSSPTGVAVDGSGNVFVADFFHSAVKKIMTGAVAMPTMAVGQSTSLTLNFTFTTGGTIGAPVVLTMGAPNLDFTDAGTGSCTTNGTAHTYSAGDTCTVDVIFTPKYAGLRRGAVELTTTAGAVIATAYVSGTGTGPQVAFRPGTQSTLGSGFSAPIGVAVDGSGNVFVADTVNNAVKKIPYSGGSYGTPVTLGSGFNRPFGVAVDGSGNLFVPDTYNNAVKKIPYSSGSYGTPITLGSGFTFPQGVAVDDSGNVFVADTGNNAVKEIPYSGGSYGTPVTLGSGFHDPNSVAVDGSGNVFVADTGNNAVKEIPYSGGSYGTPVTLGSGFSDPYSVAVDGSGNVFVADSLNSAVKEIPYSGGSYGTPVTLGSGFDYPEGVAVDGSGNVFVADTYNNAVKKLDFADAPSLSFTSTAVGSTSSNSPQTVTLLNIGNADLSFPIPGTGNNPSISAGFTWDSSVSGACPEISSGAGSAGTLAAGSNCTLSVSFTPTATGSISGSLTLTDNALNVSNATQAIALSGTGTSGSVASFTITGLTAGTAGTAQTITVTAKDSGGSTYTGYTGTVHFTSSDAQAALPANYTFTAGDNGVHTFSVTLKTAGSQSVTVNDVVTTSATGTASATISAGAAASYSLSAPGTVPFYTAFSFNAYALDAYGNTATSYNGTAIMSSSDPGFSNLGPFTFSNGATTVYSAFKTAGNNTLTLTDNTTSAITGTATIYMPPGSVTGLTVSAPASTTAGQAISVTVRARDLFDNTVIGYTGTVSFSSTDTRSVLPSSYTFTGGDAGSHTFSATLKTPGNQSVTATDTGNSVAGTSGQITVTAPLLVVTTATDDAGTAANCTLQTTRGTGTDASCSLRDALLQAASLGAGDITFDSTRFATAQTISLTHSTLTIPSYTTVTGATSGSGATLTNLVTVQGGGSSSNFSVFEVNGGTDAAAMRNLIVANGYIDSQGGGLLNNGTLTITDCTFANNYAGGYATGGGNGGGAIFTSGDLTIVGSTFSGNISAPGGAIGANSGTVTIINSTFSANSAIATKAGGAIFVNNATVTISGSTFSGNTSAGGGAIFNYGTLAVSNSILTDNTPNDCGNGGSGACPTNGFAGNVVGLGNLASLGNYGGPTQTMIPLPGSAGICAGVIASIPSGITLDQRGYGRQTNYGGPPCLDSGAVQTSFALAFTQSLSDVMQNVAMSPAPQVALTEHAVAFTPVVTIPLTLLQGSGTLSGGSASTNSGIASYPSLKIDTAGTGDKLQASLALNANIAPTIYANSSTFNVLSSVSQLLFGTPPATPIALGGDAGAAVTVREAASDNSTITTASDTITLTVTGPSSYSHTYTAAAVNGVATFNLSSAALNHAGTYTYTASLSSLQAIATQTVNKGTATVALGSLSATYDGNAHAATATTTPTGLTVNFTYNGSATVPTAAGSYAVVATVSDADYQGTANGTLAIGKATAPVTLGSLSATYDSNAHAATATTTPTGLTVNFTYNGSATVPTAAGSYAVVATVSDTNYQGTANGTLTIGKATAPVTLGSLSATYDGNAHAATAITTPTALTVNFTYNGSTTVPTAAGSYAVVATISDANYQGTANGTLTIGKATATVTLANLSANYDGSAHAATATTTPTGLTVTLTYNGSSSAPTAAGSYAVVATVNDANYQGSTTGTLIIGKVTPAITWAAPAAITYGTPLSATQLNATSGTSGTFAYTPAASTVLVAGANQQLTVAFTPSDPTNYQNATASTAITVNKQGSATALTASATSLSPAQAVTLTATVTAAANGIPSGTVTFLDGSASLQTVTLTGSTASYSTTLASGAHTITATYSGNTNYLGSSTSSGVGITVASLDFTITSTGATSQTVVPGGAVNFTYALTPSSGAYPGPVSFSVSGLPNGATYTLSPNTIAANAGPQQVTLAVQTPASAAGLSMQHRGWALALLLLPFAGMRRLRAGSKKLARTLYILLAVCFCIGMTGCGSGNGFLIQGARDYAVTITASSGTISHTSTVNLNVQ</sequence>
<dbReference type="PANTHER" id="PTHR24104:SF25">
    <property type="entry name" value="PROTEIN LIN-41"/>
    <property type="match status" value="1"/>
</dbReference>
<dbReference type="InterPro" id="IPR001258">
    <property type="entry name" value="NHL_repeat"/>
</dbReference>
<dbReference type="InterPro" id="IPR050952">
    <property type="entry name" value="TRIM-NHL_E3_ligases"/>
</dbReference>
<feature type="transmembrane region" description="Helical" evidence="3">
    <location>
        <begin position="2233"/>
        <end position="2255"/>
    </location>
</feature>
<dbReference type="Pfam" id="PF16640">
    <property type="entry name" value="Big_3_5"/>
    <property type="match status" value="1"/>
</dbReference>
<dbReference type="Gene3D" id="2.40.10.500">
    <property type="match status" value="3"/>
</dbReference>
<dbReference type="NCBIfam" id="NF041518">
    <property type="entry name" value="choice_anch_Q"/>
    <property type="match status" value="1"/>
</dbReference>
<proteinExistence type="predicted"/>
<feature type="domain" description="MBG" evidence="5">
    <location>
        <begin position="1734"/>
        <end position="1805"/>
    </location>
</feature>
<evidence type="ECO:0000313" key="6">
    <source>
        <dbReference type="EMBL" id="QEE26922.1"/>
    </source>
</evidence>
<feature type="domain" description="Bacterial Ig-like" evidence="4">
    <location>
        <begin position="2031"/>
        <end position="2117"/>
    </location>
</feature>